<organism evidence="2 3">
    <name type="scientific">Streptomyces sp. 900105245</name>
    <dbReference type="NCBI Taxonomy" id="3154379"/>
    <lineage>
        <taxon>Bacteria</taxon>
        <taxon>Bacillati</taxon>
        <taxon>Actinomycetota</taxon>
        <taxon>Actinomycetes</taxon>
        <taxon>Kitasatosporales</taxon>
        <taxon>Streptomycetaceae</taxon>
        <taxon>Streptomyces</taxon>
    </lineage>
</organism>
<keyword evidence="3" id="KW-1185">Reference proteome</keyword>
<proteinExistence type="predicted"/>
<sequence>MSEPRQAAKNEARRLQQETGRSYQSALQHLRRQRLEHGEAAEVDERAVARQPIPDELPLLAAHHIDVMCDYFHQVLSHRYYAPDYGDWCRIALYRLTDALEHLHLLIGTIAAHMRHNHLHAQRICAYLQVPSQEKADAFITPAAVRHLAGLLGQPSTETASNAVDINHRIGRGIAERSGFAFPEREATLEAFLAALYSSYPYEPSALDERPEPIRTCAVKATEISLIPVQEPHDD</sequence>
<evidence type="ECO:0000313" key="3">
    <source>
        <dbReference type="Proteomes" id="UP001470023"/>
    </source>
</evidence>
<accession>A0ABV1UHI8</accession>
<reference evidence="2 3" key="1">
    <citation type="submission" date="2024-06" db="EMBL/GenBank/DDBJ databases">
        <title>The Natural Products Discovery Center: Release of the First 8490 Sequenced Strains for Exploring Actinobacteria Biosynthetic Diversity.</title>
        <authorList>
            <person name="Kalkreuter E."/>
            <person name="Kautsar S.A."/>
            <person name="Yang D."/>
            <person name="Bader C.D."/>
            <person name="Teijaro C.N."/>
            <person name="Fluegel L."/>
            <person name="Davis C.M."/>
            <person name="Simpson J.R."/>
            <person name="Lauterbach L."/>
            <person name="Steele A.D."/>
            <person name="Gui C."/>
            <person name="Meng S."/>
            <person name="Li G."/>
            <person name="Viehrig K."/>
            <person name="Ye F."/>
            <person name="Su P."/>
            <person name="Kiefer A.F."/>
            <person name="Nichols A."/>
            <person name="Cepeda A.J."/>
            <person name="Yan W."/>
            <person name="Fan B."/>
            <person name="Jiang Y."/>
            <person name="Adhikari A."/>
            <person name="Zheng C.-J."/>
            <person name="Schuster L."/>
            <person name="Cowan T.M."/>
            <person name="Smanski M.J."/>
            <person name="Chevrette M.G."/>
            <person name="De Carvalho L.P.S."/>
            <person name="Shen B."/>
        </authorList>
    </citation>
    <scope>NUCLEOTIDE SEQUENCE [LARGE SCALE GENOMIC DNA]</scope>
    <source>
        <strain evidence="2 3">NPDC001166</strain>
    </source>
</reference>
<dbReference type="RefSeq" id="WP_352065436.1">
    <property type="nucleotide sequence ID" value="NZ_JBEPAZ010000054.1"/>
</dbReference>
<evidence type="ECO:0000256" key="1">
    <source>
        <dbReference type="SAM" id="MobiDB-lite"/>
    </source>
</evidence>
<dbReference type="EMBL" id="JBEPAZ010000054">
    <property type="protein sequence ID" value="MER6433180.1"/>
    <property type="molecule type" value="Genomic_DNA"/>
</dbReference>
<protein>
    <submittedName>
        <fullName evidence="2">Uncharacterized protein</fullName>
    </submittedName>
</protein>
<name>A0ABV1UHI8_9ACTN</name>
<gene>
    <name evidence="2" type="ORF">ABT272_36470</name>
</gene>
<dbReference type="Proteomes" id="UP001470023">
    <property type="component" value="Unassembled WGS sequence"/>
</dbReference>
<feature type="compositionally biased region" description="Basic and acidic residues" evidence="1">
    <location>
        <begin position="1"/>
        <end position="16"/>
    </location>
</feature>
<evidence type="ECO:0000313" key="2">
    <source>
        <dbReference type="EMBL" id="MER6433180.1"/>
    </source>
</evidence>
<comment type="caution">
    <text evidence="2">The sequence shown here is derived from an EMBL/GenBank/DDBJ whole genome shotgun (WGS) entry which is preliminary data.</text>
</comment>
<feature type="region of interest" description="Disordered" evidence="1">
    <location>
        <begin position="1"/>
        <end position="25"/>
    </location>
</feature>